<reference evidence="7 8" key="1">
    <citation type="submission" date="2020-11" db="EMBL/GenBank/DDBJ databases">
        <authorList>
            <person name="Wallbank WR R."/>
            <person name="Pardo Diaz C."/>
            <person name="Kozak K."/>
            <person name="Martin S."/>
            <person name="Jiggins C."/>
            <person name="Moest M."/>
            <person name="Warren A I."/>
            <person name="Generalovic N T."/>
            <person name="Byers J.R.P. K."/>
            <person name="Montejo-Kovacevich G."/>
            <person name="Yen C E."/>
        </authorList>
    </citation>
    <scope>NUCLEOTIDE SEQUENCE [LARGE SCALE GENOMIC DNA]</scope>
</reference>
<evidence type="ECO:0000256" key="3">
    <source>
        <dbReference type="ARBA" id="ARBA00022833"/>
    </source>
</evidence>
<keyword evidence="8" id="KW-1185">Reference proteome</keyword>
<dbReference type="PROSITE" id="PS00028">
    <property type="entry name" value="ZINC_FINGER_C2H2_1"/>
    <property type="match status" value="2"/>
</dbReference>
<name>A0A7R8UT57_HERIL</name>
<dbReference type="SMART" id="SM00355">
    <property type="entry name" value="ZnF_C2H2"/>
    <property type="match status" value="3"/>
</dbReference>
<dbReference type="PANTHER" id="PTHR23235">
    <property type="entry name" value="KRUEPPEL-LIKE TRANSCRIPTION FACTOR"/>
    <property type="match status" value="1"/>
</dbReference>
<evidence type="ECO:0000313" key="8">
    <source>
        <dbReference type="Proteomes" id="UP000594454"/>
    </source>
</evidence>
<dbReference type="OMA" id="HHSWSHK"/>
<proteinExistence type="predicted"/>
<evidence type="ECO:0000256" key="1">
    <source>
        <dbReference type="ARBA" id="ARBA00022723"/>
    </source>
</evidence>
<dbReference type="Gene3D" id="3.30.160.60">
    <property type="entry name" value="Classic Zinc Finger"/>
    <property type="match status" value="3"/>
</dbReference>
<keyword evidence="2 4" id="KW-0863">Zinc-finger</keyword>
<dbReference type="SUPFAM" id="SSF57667">
    <property type="entry name" value="beta-beta-alpha zinc fingers"/>
    <property type="match status" value="1"/>
</dbReference>
<evidence type="ECO:0000313" key="7">
    <source>
        <dbReference type="EMBL" id="CAD7086270.1"/>
    </source>
</evidence>
<dbReference type="OrthoDB" id="6910977at2759"/>
<dbReference type="GO" id="GO:0000981">
    <property type="term" value="F:DNA-binding transcription factor activity, RNA polymerase II-specific"/>
    <property type="evidence" value="ECO:0007669"/>
    <property type="project" value="TreeGrafter"/>
</dbReference>
<dbReference type="GO" id="GO:0000978">
    <property type="term" value="F:RNA polymerase II cis-regulatory region sequence-specific DNA binding"/>
    <property type="evidence" value="ECO:0007669"/>
    <property type="project" value="TreeGrafter"/>
</dbReference>
<dbReference type="FunFam" id="3.30.160.60:FF:002343">
    <property type="entry name" value="Zinc finger protein 33A"/>
    <property type="match status" value="1"/>
</dbReference>
<accession>A0A7R8UT57</accession>
<dbReference type="InterPro" id="IPR013087">
    <property type="entry name" value="Znf_C2H2_type"/>
</dbReference>
<dbReference type="AlphaFoldDB" id="A0A7R8UT57"/>
<dbReference type="Proteomes" id="UP000594454">
    <property type="component" value="Chromosome 3"/>
</dbReference>
<organism evidence="7 8">
    <name type="scientific">Hermetia illucens</name>
    <name type="common">Black soldier fly</name>
    <dbReference type="NCBI Taxonomy" id="343691"/>
    <lineage>
        <taxon>Eukaryota</taxon>
        <taxon>Metazoa</taxon>
        <taxon>Ecdysozoa</taxon>
        <taxon>Arthropoda</taxon>
        <taxon>Hexapoda</taxon>
        <taxon>Insecta</taxon>
        <taxon>Pterygota</taxon>
        <taxon>Neoptera</taxon>
        <taxon>Endopterygota</taxon>
        <taxon>Diptera</taxon>
        <taxon>Brachycera</taxon>
        <taxon>Stratiomyomorpha</taxon>
        <taxon>Stratiomyidae</taxon>
        <taxon>Hermetiinae</taxon>
        <taxon>Hermetia</taxon>
    </lineage>
</organism>
<feature type="region of interest" description="Disordered" evidence="5">
    <location>
        <begin position="100"/>
        <end position="119"/>
    </location>
</feature>
<dbReference type="InterPro" id="IPR036236">
    <property type="entry name" value="Znf_C2H2_sf"/>
</dbReference>
<dbReference type="Pfam" id="PF00096">
    <property type="entry name" value="zf-C2H2"/>
    <property type="match status" value="3"/>
</dbReference>
<dbReference type="PROSITE" id="PS50157">
    <property type="entry name" value="ZINC_FINGER_C2H2_2"/>
    <property type="match status" value="3"/>
</dbReference>
<keyword evidence="3" id="KW-0862">Zinc</keyword>
<evidence type="ECO:0000256" key="4">
    <source>
        <dbReference type="PROSITE-ProRule" id="PRU00042"/>
    </source>
</evidence>
<evidence type="ECO:0000256" key="2">
    <source>
        <dbReference type="ARBA" id="ARBA00022771"/>
    </source>
</evidence>
<dbReference type="FunCoup" id="A0A7R8UT57">
    <property type="interactions" value="10"/>
</dbReference>
<feature type="domain" description="C2H2-type" evidence="6">
    <location>
        <begin position="266"/>
        <end position="297"/>
    </location>
</feature>
<dbReference type="EMBL" id="LR899011">
    <property type="protein sequence ID" value="CAD7086270.1"/>
    <property type="molecule type" value="Genomic_DNA"/>
</dbReference>
<dbReference type="GO" id="GO:0008270">
    <property type="term" value="F:zinc ion binding"/>
    <property type="evidence" value="ECO:0007669"/>
    <property type="project" value="UniProtKB-KW"/>
</dbReference>
<evidence type="ECO:0000259" key="6">
    <source>
        <dbReference type="PROSITE" id="PS50157"/>
    </source>
</evidence>
<sequence>MPRSIFSSRFNAERMRDNNLWDEAFRSVPIFPKILKFYEPKTGNHHGNSENIANNHSKKKNREKKLLRSCDWYDSDRIPITTRWQLENILGCELLDRYENSSSESESENTQNYDGETDSEKSLQYVIEQALQNKKSNRSYSRKKKEINESNNGNGERFEAIVVEEVSLDSIEEPKKYILEYSTKDGVPKILDAQENGKITTFDPDKIIEYSPSEDAYNEKTNFNTKKRGNRVRLDKIYECQYCHKTFDRPWVLHGHLRLHTGEKPFVCPVSTCAKKFADRSNLRAHQRTKGHHNWKYQCSQCTKAFSQQNYLNRHNLQACRKFLAHSKK</sequence>
<feature type="domain" description="C2H2-type" evidence="6">
    <location>
        <begin position="297"/>
        <end position="329"/>
    </location>
</feature>
<dbReference type="PANTHER" id="PTHR23235:SF120">
    <property type="entry name" value="KRUPPEL-LIKE FACTOR 15"/>
    <property type="match status" value="1"/>
</dbReference>
<evidence type="ECO:0000256" key="5">
    <source>
        <dbReference type="SAM" id="MobiDB-lite"/>
    </source>
</evidence>
<feature type="compositionally biased region" description="Basic residues" evidence="5">
    <location>
        <begin position="135"/>
        <end position="145"/>
    </location>
</feature>
<feature type="domain" description="C2H2-type" evidence="6">
    <location>
        <begin position="238"/>
        <end position="265"/>
    </location>
</feature>
<keyword evidence="1" id="KW-0479">Metal-binding</keyword>
<protein>
    <recommendedName>
        <fullName evidence="6">C2H2-type domain-containing protein</fullName>
    </recommendedName>
</protein>
<feature type="region of interest" description="Disordered" evidence="5">
    <location>
        <begin position="133"/>
        <end position="152"/>
    </location>
</feature>
<dbReference type="InParanoid" id="A0A7R8UT57"/>
<gene>
    <name evidence="7" type="ORF">HERILL_LOCUS9057</name>
</gene>